<keyword evidence="3" id="KW-0540">Nuclease</keyword>
<dbReference type="Pfam" id="PF05685">
    <property type="entry name" value="Uma2"/>
    <property type="match status" value="1"/>
</dbReference>
<dbReference type="InterPro" id="IPR011335">
    <property type="entry name" value="Restrct_endonuc-II-like"/>
</dbReference>
<evidence type="ECO:0000259" key="2">
    <source>
        <dbReference type="Pfam" id="PF05685"/>
    </source>
</evidence>
<dbReference type="InterPro" id="IPR008538">
    <property type="entry name" value="Uma2"/>
</dbReference>
<dbReference type="CDD" id="cd06260">
    <property type="entry name" value="DUF820-like"/>
    <property type="match status" value="1"/>
</dbReference>
<evidence type="ECO:0000313" key="4">
    <source>
        <dbReference type="Proteomes" id="UP000514713"/>
    </source>
</evidence>
<feature type="region of interest" description="Disordered" evidence="1">
    <location>
        <begin position="204"/>
        <end position="230"/>
    </location>
</feature>
<sequence length="253" mass="29696">MLEYNLPRYLPSAEELPDSDETPVDNELQELIPGLLKAILLILWSERMDWLFAIDMGIYYHPDKPPIVPDGFLSLGVERFYDEELRPSYVLWDENVVPIFVLEVVSQNYRKEYTTKLDEYEALGVLYYVIYSSRRRRKPHLEVHKLVNGKYELQEGNPVWLPEIGLGIGCERGNYCGVTREWMYWYDKQGKRYLTPAEQVKQEAQRAQQEAQRAQQEAQRAQQETQRAQQAELRVQQLTEQLRALGIDPDNLG</sequence>
<evidence type="ECO:0000313" key="3">
    <source>
        <dbReference type="EMBL" id="QMS91930.1"/>
    </source>
</evidence>
<dbReference type="KEGG" id="ned:HUN01_31630"/>
<feature type="compositionally biased region" description="Low complexity" evidence="1">
    <location>
        <begin position="205"/>
        <end position="230"/>
    </location>
</feature>
<dbReference type="PANTHER" id="PTHR33352:SF3">
    <property type="entry name" value="SLR1612 PROTEIN"/>
    <property type="match status" value="1"/>
</dbReference>
<dbReference type="RefSeq" id="WP_181929477.1">
    <property type="nucleotide sequence ID" value="NZ_CP054698.1"/>
</dbReference>
<dbReference type="GO" id="GO:0004519">
    <property type="term" value="F:endonuclease activity"/>
    <property type="evidence" value="ECO:0007669"/>
    <property type="project" value="UniProtKB-KW"/>
</dbReference>
<keyword evidence="3" id="KW-0255">Endonuclease</keyword>
<dbReference type="EMBL" id="CP054698">
    <property type="protein sequence ID" value="QMS91930.1"/>
    <property type="molecule type" value="Genomic_DNA"/>
</dbReference>
<keyword evidence="3" id="KW-0378">Hydrolase</keyword>
<dbReference type="PANTHER" id="PTHR33352">
    <property type="entry name" value="SLR1095 PROTEIN"/>
    <property type="match status" value="1"/>
</dbReference>
<proteinExistence type="predicted"/>
<organism evidence="3 4">
    <name type="scientific">Nostoc edaphicum CCNP1411</name>
    <dbReference type="NCBI Taxonomy" id="1472755"/>
    <lineage>
        <taxon>Bacteria</taxon>
        <taxon>Bacillati</taxon>
        <taxon>Cyanobacteriota</taxon>
        <taxon>Cyanophyceae</taxon>
        <taxon>Nostocales</taxon>
        <taxon>Nostocaceae</taxon>
        <taxon>Nostoc</taxon>
    </lineage>
</organism>
<name>A0A7D7LHM4_9NOSO</name>
<gene>
    <name evidence="3" type="ORF">HUN01_31630</name>
</gene>
<dbReference type="Gene3D" id="3.90.1570.10">
    <property type="entry name" value="tt1808, chain A"/>
    <property type="match status" value="1"/>
</dbReference>
<dbReference type="SUPFAM" id="SSF52980">
    <property type="entry name" value="Restriction endonuclease-like"/>
    <property type="match status" value="1"/>
</dbReference>
<keyword evidence="4" id="KW-1185">Reference proteome</keyword>
<evidence type="ECO:0000256" key="1">
    <source>
        <dbReference type="SAM" id="MobiDB-lite"/>
    </source>
</evidence>
<reference evidence="4" key="1">
    <citation type="submission" date="2020-06" db="EMBL/GenBank/DDBJ databases">
        <title>Nostoc edaphicum CCNP1411 genome.</title>
        <authorList>
            <person name="Fidor A."/>
            <person name="Grabski M."/>
            <person name="Gawor J."/>
            <person name="Gromadka R."/>
            <person name="Wegrzyn G."/>
            <person name="Mazur-Marzec H."/>
        </authorList>
    </citation>
    <scope>NUCLEOTIDE SEQUENCE [LARGE SCALE GENOMIC DNA]</scope>
    <source>
        <strain evidence="4">CCNP1411</strain>
    </source>
</reference>
<protein>
    <submittedName>
        <fullName evidence="3">Uma2 family endonuclease</fullName>
    </submittedName>
</protein>
<dbReference type="Proteomes" id="UP000514713">
    <property type="component" value="Chromosome"/>
</dbReference>
<dbReference type="InterPro" id="IPR012296">
    <property type="entry name" value="Nuclease_put_TT1808"/>
</dbReference>
<accession>A0A7D7LHM4</accession>
<feature type="domain" description="Putative restriction endonuclease" evidence="2">
    <location>
        <begin position="32"/>
        <end position="156"/>
    </location>
</feature>
<dbReference type="AlphaFoldDB" id="A0A7D7LHM4"/>